<feature type="compositionally biased region" description="Gly residues" evidence="7">
    <location>
        <begin position="230"/>
        <end position="253"/>
    </location>
</feature>
<dbReference type="PANTHER" id="PTHR48030">
    <property type="entry name" value="SPLICING FACTOR 3B SUBUNIT 4"/>
    <property type="match status" value="1"/>
</dbReference>
<evidence type="ECO:0000256" key="4">
    <source>
        <dbReference type="ARBA" id="ARBA00022884"/>
    </source>
</evidence>
<dbReference type="SUPFAM" id="SSF54928">
    <property type="entry name" value="RNA-binding domain, RBD"/>
    <property type="match status" value="1"/>
</dbReference>
<dbReference type="CDD" id="cd12334">
    <property type="entry name" value="RRM1_SF3B4"/>
    <property type="match status" value="1"/>
</dbReference>
<proteinExistence type="inferred from homology"/>
<dbReference type="InterPro" id="IPR035979">
    <property type="entry name" value="RBD_domain_sf"/>
</dbReference>
<keyword evidence="10" id="KW-1185">Reference proteome</keyword>
<dbReference type="GO" id="GO:0003723">
    <property type="term" value="F:RNA binding"/>
    <property type="evidence" value="ECO:0007669"/>
    <property type="project" value="UniProtKB-UniRule"/>
</dbReference>
<feature type="compositionally biased region" description="Pro residues" evidence="7">
    <location>
        <begin position="219"/>
        <end position="229"/>
    </location>
</feature>
<feature type="compositionally biased region" description="Pro residues" evidence="7">
    <location>
        <begin position="297"/>
        <end position="306"/>
    </location>
</feature>
<dbReference type="Gene3D" id="3.30.70.330">
    <property type="match status" value="2"/>
</dbReference>
<dbReference type="CDD" id="cd12335">
    <property type="entry name" value="RRM2_SF3B4"/>
    <property type="match status" value="1"/>
</dbReference>
<dbReference type="SMART" id="SM00360">
    <property type="entry name" value="RRM"/>
    <property type="match status" value="2"/>
</dbReference>
<name>A0A9P6PSF3_9FUNG</name>
<feature type="compositionally biased region" description="Low complexity" evidence="7">
    <location>
        <begin position="405"/>
        <end position="421"/>
    </location>
</feature>
<feature type="domain" description="RRM" evidence="8">
    <location>
        <begin position="11"/>
        <end position="89"/>
    </location>
</feature>
<dbReference type="FunFam" id="3.30.70.330:FF:000121">
    <property type="entry name" value="Splicing factor 3b subunit 4"/>
    <property type="match status" value="1"/>
</dbReference>
<dbReference type="GO" id="GO:0005686">
    <property type="term" value="C:U2 snRNP"/>
    <property type="evidence" value="ECO:0007669"/>
    <property type="project" value="TreeGrafter"/>
</dbReference>
<accession>A0A9P6PSF3</accession>
<evidence type="ECO:0000256" key="2">
    <source>
        <dbReference type="ARBA" id="ARBA00008363"/>
    </source>
</evidence>
<evidence type="ECO:0000256" key="7">
    <source>
        <dbReference type="SAM" id="MobiDB-lite"/>
    </source>
</evidence>
<feature type="region of interest" description="Disordered" evidence="7">
    <location>
        <begin position="208"/>
        <end position="507"/>
    </location>
</feature>
<gene>
    <name evidence="9" type="ORF">DFQ27_007957</name>
</gene>
<evidence type="ECO:0000256" key="3">
    <source>
        <dbReference type="ARBA" id="ARBA00022737"/>
    </source>
</evidence>
<dbReference type="GO" id="GO:0000398">
    <property type="term" value="P:mRNA splicing, via spliceosome"/>
    <property type="evidence" value="ECO:0007669"/>
    <property type="project" value="UniProtKB-ARBA"/>
</dbReference>
<evidence type="ECO:0000313" key="9">
    <source>
        <dbReference type="EMBL" id="KAG0252597.1"/>
    </source>
</evidence>
<sequence length="507" mass="51973">MAQPIERNQDATVYVGNLDDRCTDALVWELMAQAGPVVNVHLPKDRVTQMHQNYGFCEYATEDDADYAVKILNQVKLYGKPLRINKASSDKKNLDVGASLFIGNLSPEADEMLLRDTFSAFGVIIGHAKIARDLETGQPKGYGFVSFDNFESADAAIDAMNGQILANKPISVSFAFKKDGKGERHGSAAERLIAAQARKNLPMHQMPNRLFADVGGPGPGGPGGPPGGGPPAAGGGGGGGGPPGSGGPGGFPGTGANAAMVGGGRPPGGRFAPPPPMPHGLPGHPQHPYSSQQQRPPGGPPPPGMPIPTAASAGGAPAGVPPPPIPGPGQRPPPPFAPYGGMPPGMGPPSFHHQHQHQHQHQHHPPPPMPHHLQHHFPPHMQQQHRPPPPPHPMGGGGGGGAGGPLPQFHGSNAIPLGHRQPLPPPPQGSGHPPGMFAPMPPPLPPGAAGGAPPPFPPPPPHPNGGGMPPGMPPVRPPGGYAAPPPPMPFGAPPPPMPPGYPRYPGQ</sequence>
<feature type="compositionally biased region" description="Pro residues" evidence="7">
    <location>
        <begin position="439"/>
        <end position="463"/>
    </location>
</feature>
<evidence type="ECO:0000256" key="6">
    <source>
        <dbReference type="PROSITE-ProRule" id="PRU00176"/>
    </source>
</evidence>
<feature type="compositionally biased region" description="Gly residues" evidence="7">
    <location>
        <begin position="394"/>
        <end position="404"/>
    </location>
</feature>
<dbReference type="InterPro" id="IPR012677">
    <property type="entry name" value="Nucleotide-bd_a/b_plait_sf"/>
</dbReference>
<dbReference type="Proteomes" id="UP000807716">
    <property type="component" value="Unassembled WGS sequence"/>
</dbReference>
<comment type="caution">
    <text evidence="9">The sequence shown here is derived from an EMBL/GenBank/DDBJ whole genome shotgun (WGS) entry which is preliminary data.</text>
</comment>
<feature type="compositionally biased region" description="Low complexity" evidence="7">
    <location>
        <begin position="429"/>
        <end position="438"/>
    </location>
</feature>
<dbReference type="Pfam" id="PF00076">
    <property type="entry name" value="RRM_1"/>
    <property type="match status" value="2"/>
</dbReference>
<feature type="domain" description="RRM" evidence="8">
    <location>
        <begin position="98"/>
        <end position="177"/>
    </location>
</feature>
<dbReference type="GO" id="GO:0048026">
    <property type="term" value="P:positive regulation of mRNA splicing, via spliceosome"/>
    <property type="evidence" value="ECO:0007669"/>
    <property type="project" value="TreeGrafter"/>
</dbReference>
<dbReference type="GO" id="GO:0071011">
    <property type="term" value="C:precatalytic spliceosome"/>
    <property type="evidence" value="ECO:0007669"/>
    <property type="project" value="TreeGrafter"/>
</dbReference>
<dbReference type="InterPro" id="IPR034158">
    <property type="entry name" value="SF3B4_RRM1"/>
</dbReference>
<evidence type="ECO:0000313" key="10">
    <source>
        <dbReference type="Proteomes" id="UP000807716"/>
    </source>
</evidence>
<dbReference type="FunFam" id="3.30.70.330:FF:000895">
    <property type="entry name" value="Hsh49p"/>
    <property type="match status" value="1"/>
</dbReference>
<organism evidence="9 10">
    <name type="scientific">Actinomortierella ambigua</name>
    <dbReference type="NCBI Taxonomy" id="1343610"/>
    <lineage>
        <taxon>Eukaryota</taxon>
        <taxon>Fungi</taxon>
        <taxon>Fungi incertae sedis</taxon>
        <taxon>Mucoromycota</taxon>
        <taxon>Mortierellomycotina</taxon>
        <taxon>Mortierellomycetes</taxon>
        <taxon>Mortierellales</taxon>
        <taxon>Mortierellaceae</taxon>
        <taxon>Actinomortierella</taxon>
    </lineage>
</organism>
<dbReference type="InterPro" id="IPR000504">
    <property type="entry name" value="RRM_dom"/>
</dbReference>
<comment type="subcellular location">
    <subcellularLocation>
        <location evidence="1">Nucleus</location>
    </subcellularLocation>
</comment>
<dbReference type="AlphaFoldDB" id="A0A9P6PSF3"/>
<dbReference type="OrthoDB" id="10259687at2759"/>
<keyword evidence="4 6" id="KW-0694">RNA-binding</keyword>
<evidence type="ECO:0000256" key="5">
    <source>
        <dbReference type="ARBA" id="ARBA00023242"/>
    </source>
</evidence>
<evidence type="ECO:0000256" key="1">
    <source>
        <dbReference type="ARBA" id="ARBA00004123"/>
    </source>
</evidence>
<dbReference type="GO" id="GO:0005730">
    <property type="term" value="C:nucleolus"/>
    <property type="evidence" value="ECO:0007669"/>
    <property type="project" value="TreeGrafter"/>
</dbReference>
<keyword evidence="5" id="KW-0539">Nucleus</keyword>
<feature type="compositionally biased region" description="Pro residues" evidence="7">
    <location>
        <begin position="319"/>
        <end position="337"/>
    </location>
</feature>
<keyword evidence="3" id="KW-0677">Repeat</keyword>
<reference evidence="9" key="1">
    <citation type="journal article" date="2020" name="Fungal Divers.">
        <title>Resolving the Mortierellaceae phylogeny through synthesis of multi-gene phylogenetics and phylogenomics.</title>
        <authorList>
            <person name="Vandepol N."/>
            <person name="Liber J."/>
            <person name="Desiro A."/>
            <person name="Na H."/>
            <person name="Kennedy M."/>
            <person name="Barry K."/>
            <person name="Grigoriev I.V."/>
            <person name="Miller A.N."/>
            <person name="O'Donnell K."/>
            <person name="Stajich J.E."/>
            <person name="Bonito G."/>
        </authorList>
    </citation>
    <scope>NUCLEOTIDE SEQUENCE</scope>
    <source>
        <strain evidence="9">BC1065</strain>
    </source>
</reference>
<feature type="compositionally biased region" description="Basic residues" evidence="7">
    <location>
        <begin position="352"/>
        <end position="364"/>
    </location>
</feature>
<protein>
    <recommendedName>
        <fullName evidence="8">RRM domain-containing protein</fullName>
    </recommendedName>
</protein>
<dbReference type="EMBL" id="JAAAJB010000648">
    <property type="protein sequence ID" value="KAG0252597.1"/>
    <property type="molecule type" value="Genomic_DNA"/>
</dbReference>
<feature type="compositionally biased region" description="Pro residues" evidence="7">
    <location>
        <begin position="470"/>
        <end position="507"/>
    </location>
</feature>
<dbReference type="InterPro" id="IPR052084">
    <property type="entry name" value="SF3B4_spliceosome_assoc"/>
</dbReference>
<dbReference type="InterPro" id="IPR034159">
    <property type="entry name" value="SF3B4_RRM2"/>
</dbReference>
<evidence type="ECO:0000259" key="8">
    <source>
        <dbReference type="PROSITE" id="PS50102"/>
    </source>
</evidence>
<comment type="similarity">
    <text evidence="2">Belongs to the SF3B4 family.</text>
</comment>
<dbReference type="PANTHER" id="PTHR48030:SF3">
    <property type="entry name" value="SPLICING FACTOR 3B SUBUNIT 4"/>
    <property type="match status" value="1"/>
</dbReference>
<dbReference type="PROSITE" id="PS50102">
    <property type="entry name" value="RRM"/>
    <property type="match status" value="2"/>
</dbReference>